<dbReference type="AlphaFoldDB" id="A0A9N8W586"/>
<gene>
    <name evidence="2" type="ORF">AGERDE_LOCUS2814</name>
</gene>
<evidence type="ECO:0000313" key="3">
    <source>
        <dbReference type="Proteomes" id="UP000789831"/>
    </source>
</evidence>
<keyword evidence="3" id="KW-1185">Reference proteome</keyword>
<sequence>MDEVMGYEDFKAELKIYILNLAEYIKNGIYELPDNMKTVFVLLGKPGTGKRGRKDSEILEGTTPAVKGAFPGRLCQGFSVGKMRMPIVLLDEFEKIAGEGLAMMMGNVLDIKKTTANYADQVPDFVQDRAKFVNIPLYAYAQRLKYVKGMLTGQLSKDPLTSEYAGQKLAERIRIDDDELYDLLTDGGDREYERDEEEEIIEFSRAEYEPETKTGKPSTTKPNPDKGKGKVKHYQEKPERTEEKPDPEKEKILKDYRADLKKLGKNTKPEEFINSVHNHIYPEELEQLEQLATKKDGLGSNQVQKTYDLGRTDLAVL</sequence>
<protein>
    <submittedName>
        <fullName evidence="2">11204_t:CDS:1</fullName>
    </submittedName>
</protein>
<evidence type="ECO:0000313" key="2">
    <source>
        <dbReference type="EMBL" id="CAG8472611.1"/>
    </source>
</evidence>
<feature type="compositionally biased region" description="Basic and acidic residues" evidence="1">
    <location>
        <begin position="223"/>
        <end position="251"/>
    </location>
</feature>
<dbReference type="Proteomes" id="UP000789831">
    <property type="component" value="Unassembled WGS sequence"/>
</dbReference>
<feature type="compositionally biased region" description="Basic and acidic residues" evidence="1">
    <location>
        <begin position="202"/>
        <end position="214"/>
    </location>
</feature>
<accession>A0A9N8W586</accession>
<reference evidence="2" key="1">
    <citation type="submission" date="2021-06" db="EMBL/GenBank/DDBJ databases">
        <authorList>
            <person name="Kallberg Y."/>
            <person name="Tangrot J."/>
            <person name="Rosling A."/>
        </authorList>
    </citation>
    <scope>NUCLEOTIDE SEQUENCE</scope>
    <source>
        <strain evidence="2">MT106</strain>
    </source>
</reference>
<dbReference type="OrthoDB" id="10042665at2759"/>
<dbReference type="InterPro" id="IPR027417">
    <property type="entry name" value="P-loop_NTPase"/>
</dbReference>
<proteinExistence type="predicted"/>
<evidence type="ECO:0000256" key="1">
    <source>
        <dbReference type="SAM" id="MobiDB-lite"/>
    </source>
</evidence>
<dbReference type="EMBL" id="CAJVPL010000247">
    <property type="protein sequence ID" value="CAG8472611.1"/>
    <property type="molecule type" value="Genomic_DNA"/>
</dbReference>
<name>A0A9N8W586_9GLOM</name>
<dbReference type="SUPFAM" id="SSF52540">
    <property type="entry name" value="P-loop containing nucleoside triphosphate hydrolases"/>
    <property type="match status" value="1"/>
</dbReference>
<feature type="region of interest" description="Disordered" evidence="1">
    <location>
        <begin position="186"/>
        <end position="251"/>
    </location>
</feature>
<organism evidence="2 3">
    <name type="scientific">Ambispora gerdemannii</name>
    <dbReference type="NCBI Taxonomy" id="144530"/>
    <lineage>
        <taxon>Eukaryota</taxon>
        <taxon>Fungi</taxon>
        <taxon>Fungi incertae sedis</taxon>
        <taxon>Mucoromycota</taxon>
        <taxon>Glomeromycotina</taxon>
        <taxon>Glomeromycetes</taxon>
        <taxon>Archaeosporales</taxon>
        <taxon>Ambisporaceae</taxon>
        <taxon>Ambispora</taxon>
    </lineage>
</organism>
<comment type="caution">
    <text evidence="2">The sequence shown here is derived from an EMBL/GenBank/DDBJ whole genome shotgun (WGS) entry which is preliminary data.</text>
</comment>